<dbReference type="Proteomes" id="UP001454036">
    <property type="component" value="Unassembled WGS sequence"/>
</dbReference>
<organism evidence="1 2">
    <name type="scientific">Lithospermum erythrorhizon</name>
    <name type="common">Purple gromwell</name>
    <name type="synonym">Lithospermum officinale var. erythrorhizon</name>
    <dbReference type="NCBI Taxonomy" id="34254"/>
    <lineage>
        <taxon>Eukaryota</taxon>
        <taxon>Viridiplantae</taxon>
        <taxon>Streptophyta</taxon>
        <taxon>Embryophyta</taxon>
        <taxon>Tracheophyta</taxon>
        <taxon>Spermatophyta</taxon>
        <taxon>Magnoliopsida</taxon>
        <taxon>eudicotyledons</taxon>
        <taxon>Gunneridae</taxon>
        <taxon>Pentapetalae</taxon>
        <taxon>asterids</taxon>
        <taxon>lamiids</taxon>
        <taxon>Boraginales</taxon>
        <taxon>Boraginaceae</taxon>
        <taxon>Boraginoideae</taxon>
        <taxon>Lithospermeae</taxon>
        <taxon>Lithospermum</taxon>
    </lineage>
</organism>
<dbReference type="PANTHER" id="PTHR47150:SF7">
    <property type="entry name" value="NUCLEASE"/>
    <property type="match status" value="1"/>
</dbReference>
<gene>
    <name evidence="1" type="ORF">LIER_17485</name>
</gene>
<name>A0AAV3QAI9_LITER</name>
<evidence type="ECO:0000313" key="2">
    <source>
        <dbReference type="Proteomes" id="UP001454036"/>
    </source>
</evidence>
<dbReference type="EMBL" id="BAABME010004074">
    <property type="protein sequence ID" value="GAA0161084.1"/>
    <property type="molecule type" value="Genomic_DNA"/>
</dbReference>
<accession>A0AAV3QAI9</accession>
<sequence>MRRELFLRIKNEVEAHDDYFEQKRNAVGRLGLSSIQKNIYCIENSCIWNHKGLNRRVFKNWRKLLVKAEQRGAPVFDEIAKGDAPKVHYSINGHEYNMGYYLVDGIYPNWTTFVKSIPAPIENKKKYFAKVHESLRKDIERAFGILQSRFAIVRDPAHYFDTDDLKEIMMACIIMHNMIIENEQDMDQEATKFYEYEQDHNSAPQSTISTSRTDEVQNFIMQHEKIRDSSVNK</sequence>
<comment type="caution">
    <text evidence="1">The sequence shown here is derived from an EMBL/GenBank/DDBJ whole genome shotgun (WGS) entry which is preliminary data.</text>
</comment>
<evidence type="ECO:0008006" key="3">
    <source>
        <dbReference type="Google" id="ProtNLM"/>
    </source>
</evidence>
<dbReference type="InterPro" id="IPR006912">
    <property type="entry name" value="Harbinger_derived_prot"/>
</dbReference>
<dbReference type="Pfam" id="PF04827">
    <property type="entry name" value="Plant_tran"/>
    <property type="match status" value="1"/>
</dbReference>
<dbReference type="AlphaFoldDB" id="A0AAV3QAI9"/>
<reference evidence="1 2" key="1">
    <citation type="submission" date="2024-01" db="EMBL/GenBank/DDBJ databases">
        <title>The complete chloroplast genome sequence of Lithospermum erythrorhizon: insights into the phylogenetic relationship among Boraginaceae species and the maternal lineages of purple gromwells.</title>
        <authorList>
            <person name="Okada T."/>
            <person name="Watanabe K."/>
        </authorList>
    </citation>
    <scope>NUCLEOTIDE SEQUENCE [LARGE SCALE GENOMIC DNA]</scope>
</reference>
<keyword evidence="2" id="KW-1185">Reference proteome</keyword>
<protein>
    <recommendedName>
        <fullName evidence="3">Nuclease HARBI1</fullName>
    </recommendedName>
</protein>
<dbReference type="PANTHER" id="PTHR47150">
    <property type="entry name" value="OS12G0169200 PROTEIN"/>
    <property type="match status" value="1"/>
</dbReference>
<evidence type="ECO:0000313" key="1">
    <source>
        <dbReference type="EMBL" id="GAA0161084.1"/>
    </source>
</evidence>
<proteinExistence type="predicted"/>